<dbReference type="SUPFAM" id="SSF88659">
    <property type="entry name" value="Sigma3 and sigma4 domains of RNA polymerase sigma factors"/>
    <property type="match status" value="1"/>
</dbReference>
<feature type="domain" description="RNA polymerase sigma-70 region 2" evidence="5">
    <location>
        <begin position="23"/>
        <end position="89"/>
    </location>
</feature>
<proteinExistence type="inferred from homology"/>
<evidence type="ECO:0000259" key="5">
    <source>
        <dbReference type="Pfam" id="PF04542"/>
    </source>
</evidence>
<dbReference type="EMBL" id="JAKVQD010000001">
    <property type="protein sequence ID" value="MCH4551682.1"/>
    <property type="molecule type" value="Genomic_DNA"/>
</dbReference>
<dbReference type="InterPro" id="IPR007627">
    <property type="entry name" value="RNA_pol_sigma70_r2"/>
</dbReference>
<accession>A0ABS9RHT2</accession>
<comment type="similarity">
    <text evidence="1">Belongs to the sigma-70 factor family. ECF subfamily.</text>
</comment>
<evidence type="ECO:0000256" key="1">
    <source>
        <dbReference type="ARBA" id="ARBA00010641"/>
    </source>
</evidence>
<dbReference type="Proteomes" id="UP001156141">
    <property type="component" value="Unassembled WGS sequence"/>
</dbReference>
<dbReference type="NCBIfam" id="TIGR02985">
    <property type="entry name" value="Sig70_bacteroi1"/>
    <property type="match status" value="1"/>
</dbReference>
<dbReference type="InterPro" id="IPR014327">
    <property type="entry name" value="RNA_pol_sigma70_bacteroid"/>
</dbReference>
<feature type="domain" description="RNA polymerase sigma factor 70 region 4 type 2" evidence="6">
    <location>
        <begin position="119"/>
        <end position="171"/>
    </location>
</feature>
<dbReference type="InterPro" id="IPR013324">
    <property type="entry name" value="RNA_pol_sigma_r3/r4-like"/>
</dbReference>
<dbReference type="NCBIfam" id="TIGR02937">
    <property type="entry name" value="sigma70-ECF"/>
    <property type="match status" value="1"/>
</dbReference>
<dbReference type="CDD" id="cd06171">
    <property type="entry name" value="Sigma70_r4"/>
    <property type="match status" value="1"/>
</dbReference>
<dbReference type="InterPro" id="IPR036388">
    <property type="entry name" value="WH-like_DNA-bd_sf"/>
</dbReference>
<dbReference type="InterPro" id="IPR013325">
    <property type="entry name" value="RNA_pol_sigma_r2"/>
</dbReference>
<evidence type="ECO:0000256" key="2">
    <source>
        <dbReference type="ARBA" id="ARBA00023015"/>
    </source>
</evidence>
<dbReference type="InterPro" id="IPR039425">
    <property type="entry name" value="RNA_pol_sigma-70-like"/>
</dbReference>
<dbReference type="Pfam" id="PF08281">
    <property type="entry name" value="Sigma70_r4_2"/>
    <property type="match status" value="1"/>
</dbReference>
<name>A0ABS9RHT2_9FLAO</name>
<evidence type="ECO:0000313" key="7">
    <source>
        <dbReference type="EMBL" id="MCH4551682.1"/>
    </source>
</evidence>
<organism evidence="7 8">
    <name type="scientific">Aestuariibaculum lutulentum</name>
    <dbReference type="NCBI Taxonomy" id="2920935"/>
    <lineage>
        <taxon>Bacteria</taxon>
        <taxon>Pseudomonadati</taxon>
        <taxon>Bacteroidota</taxon>
        <taxon>Flavobacteriia</taxon>
        <taxon>Flavobacteriales</taxon>
        <taxon>Flavobacteriaceae</taxon>
    </lineage>
</organism>
<protein>
    <submittedName>
        <fullName evidence="7">RNA polymerase sigma-70 factor</fullName>
    </submittedName>
</protein>
<dbReference type="InterPro" id="IPR014284">
    <property type="entry name" value="RNA_pol_sigma-70_dom"/>
</dbReference>
<evidence type="ECO:0000313" key="8">
    <source>
        <dbReference type="Proteomes" id="UP001156141"/>
    </source>
</evidence>
<keyword evidence="4" id="KW-0804">Transcription</keyword>
<dbReference type="Gene3D" id="1.10.10.10">
    <property type="entry name" value="Winged helix-like DNA-binding domain superfamily/Winged helix DNA-binding domain"/>
    <property type="match status" value="1"/>
</dbReference>
<dbReference type="Gene3D" id="1.10.1740.10">
    <property type="match status" value="1"/>
</dbReference>
<dbReference type="PANTHER" id="PTHR43133:SF46">
    <property type="entry name" value="RNA POLYMERASE SIGMA-70 FACTOR ECF SUBFAMILY"/>
    <property type="match status" value="1"/>
</dbReference>
<dbReference type="Pfam" id="PF04542">
    <property type="entry name" value="Sigma70_r2"/>
    <property type="match status" value="1"/>
</dbReference>
<dbReference type="SUPFAM" id="SSF88946">
    <property type="entry name" value="Sigma2 domain of RNA polymerase sigma factors"/>
    <property type="match status" value="1"/>
</dbReference>
<dbReference type="RefSeq" id="WP_240572009.1">
    <property type="nucleotide sequence ID" value="NZ_CP136709.1"/>
</dbReference>
<gene>
    <name evidence="7" type="ORF">MKW35_03550</name>
</gene>
<sequence length="184" mass="21522">MQKNDLKLLEQLKQGHSSAFKDLFDLYYIPLSSYALKYCNSFDLAEDVVQDLFVKIWDDKLYLKFENAISPYLFKAVKNNSILAVKQKNKYYFEDIEEQVNNLIFDTEFEIVSMTTEKQKLQKEIEALPEKSKKVFEAIVLQNLKYKEVADLFGISVNTVKTHYSRALKQLRSSLSIIVLLLLQ</sequence>
<dbReference type="InterPro" id="IPR013249">
    <property type="entry name" value="RNA_pol_sigma70_r4_t2"/>
</dbReference>
<reference evidence="7" key="1">
    <citation type="submission" date="2022-02" db="EMBL/GenBank/DDBJ databases">
        <title>Aestuariibaculum sp., a marine bacterium isolated from sediment in Guangxi.</title>
        <authorList>
            <person name="Ying J."/>
        </authorList>
    </citation>
    <scope>NUCLEOTIDE SEQUENCE</scope>
    <source>
        <strain evidence="7">L182</strain>
    </source>
</reference>
<evidence type="ECO:0000259" key="6">
    <source>
        <dbReference type="Pfam" id="PF08281"/>
    </source>
</evidence>
<dbReference type="PANTHER" id="PTHR43133">
    <property type="entry name" value="RNA POLYMERASE ECF-TYPE SIGMA FACTO"/>
    <property type="match status" value="1"/>
</dbReference>
<evidence type="ECO:0000256" key="4">
    <source>
        <dbReference type="ARBA" id="ARBA00023163"/>
    </source>
</evidence>
<evidence type="ECO:0000256" key="3">
    <source>
        <dbReference type="ARBA" id="ARBA00023082"/>
    </source>
</evidence>
<keyword evidence="8" id="KW-1185">Reference proteome</keyword>
<comment type="caution">
    <text evidence="7">The sequence shown here is derived from an EMBL/GenBank/DDBJ whole genome shotgun (WGS) entry which is preliminary data.</text>
</comment>
<keyword evidence="3" id="KW-0731">Sigma factor</keyword>
<keyword evidence="2" id="KW-0805">Transcription regulation</keyword>